<accession>A0A6J4TTK4</accession>
<feature type="region of interest" description="Disordered" evidence="1">
    <location>
        <begin position="35"/>
        <end position="55"/>
    </location>
</feature>
<sequence>MSRAEWNPFMPHFSSEAYGGLIGFHTRPFGLSLSKPSPCLRQKESPSTGSGRTVS</sequence>
<proteinExistence type="predicted"/>
<organism evidence="2">
    <name type="scientific">uncultured Sphingomonadaceae bacterium</name>
    <dbReference type="NCBI Taxonomy" id="169976"/>
    <lineage>
        <taxon>Bacteria</taxon>
        <taxon>Pseudomonadati</taxon>
        <taxon>Pseudomonadota</taxon>
        <taxon>Alphaproteobacteria</taxon>
        <taxon>Sphingomonadales</taxon>
        <taxon>Sphingomonadaceae</taxon>
        <taxon>environmental samples</taxon>
    </lineage>
</organism>
<evidence type="ECO:0000256" key="1">
    <source>
        <dbReference type="SAM" id="MobiDB-lite"/>
    </source>
</evidence>
<evidence type="ECO:0000313" key="2">
    <source>
        <dbReference type="EMBL" id="CAA9531251.1"/>
    </source>
</evidence>
<gene>
    <name evidence="2" type="ORF">AVDCRST_MAG91-2973</name>
</gene>
<reference evidence="2" key="1">
    <citation type="submission" date="2020-02" db="EMBL/GenBank/DDBJ databases">
        <authorList>
            <person name="Meier V. D."/>
        </authorList>
    </citation>
    <scope>NUCLEOTIDE SEQUENCE</scope>
    <source>
        <strain evidence="2">AVDCRST_MAG91</strain>
    </source>
</reference>
<feature type="compositionally biased region" description="Polar residues" evidence="1">
    <location>
        <begin position="45"/>
        <end position="55"/>
    </location>
</feature>
<protein>
    <submittedName>
        <fullName evidence="2">Uncharacterized protein</fullName>
    </submittedName>
</protein>
<dbReference type="AlphaFoldDB" id="A0A6J4TTK4"/>
<name>A0A6J4TTK4_9SPHN</name>
<dbReference type="EMBL" id="CADCVX010000520">
    <property type="protein sequence ID" value="CAA9531251.1"/>
    <property type="molecule type" value="Genomic_DNA"/>
</dbReference>